<proteinExistence type="predicted"/>
<name>A0AA36EFM6_LACSI</name>
<evidence type="ECO:0000256" key="1">
    <source>
        <dbReference type="SAM" id="MobiDB-lite"/>
    </source>
</evidence>
<dbReference type="EMBL" id="OX465082">
    <property type="protein sequence ID" value="CAI9291775.1"/>
    <property type="molecule type" value="Genomic_DNA"/>
</dbReference>
<reference evidence="2" key="1">
    <citation type="submission" date="2023-04" db="EMBL/GenBank/DDBJ databases">
        <authorList>
            <person name="Vijverberg K."/>
            <person name="Xiong W."/>
            <person name="Schranz E."/>
        </authorList>
    </citation>
    <scope>NUCLEOTIDE SEQUENCE</scope>
</reference>
<organism evidence="2 3">
    <name type="scientific">Lactuca saligna</name>
    <name type="common">Willowleaf lettuce</name>
    <dbReference type="NCBI Taxonomy" id="75948"/>
    <lineage>
        <taxon>Eukaryota</taxon>
        <taxon>Viridiplantae</taxon>
        <taxon>Streptophyta</taxon>
        <taxon>Embryophyta</taxon>
        <taxon>Tracheophyta</taxon>
        <taxon>Spermatophyta</taxon>
        <taxon>Magnoliopsida</taxon>
        <taxon>eudicotyledons</taxon>
        <taxon>Gunneridae</taxon>
        <taxon>Pentapetalae</taxon>
        <taxon>asterids</taxon>
        <taxon>campanulids</taxon>
        <taxon>Asterales</taxon>
        <taxon>Asteraceae</taxon>
        <taxon>Cichorioideae</taxon>
        <taxon>Cichorieae</taxon>
        <taxon>Lactucinae</taxon>
        <taxon>Lactuca</taxon>
    </lineage>
</organism>
<feature type="compositionally biased region" description="Basic and acidic residues" evidence="1">
    <location>
        <begin position="26"/>
        <end position="40"/>
    </location>
</feature>
<dbReference type="AlphaFoldDB" id="A0AA36EFM6"/>
<dbReference type="InterPro" id="IPR036457">
    <property type="entry name" value="PPM-type-like_dom_sf"/>
</dbReference>
<dbReference type="Proteomes" id="UP001177003">
    <property type="component" value="Chromosome 6"/>
</dbReference>
<evidence type="ECO:0000313" key="2">
    <source>
        <dbReference type="EMBL" id="CAI9291775.1"/>
    </source>
</evidence>
<keyword evidence="3" id="KW-1185">Reference proteome</keyword>
<dbReference type="Gene3D" id="3.60.40.10">
    <property type="entry name" value="PPM-type phosphatase domain"/>
    <property type="match status" value="1"/>
</dbReference>
<accession>A0AA36EFM6</accession>
<dbReference type="SUPFAM" id="SSF81606">
    <property type="entry name" value="PP2C-like"/>
    <property type="match status" value="1"/>
</dbReference>
<sequence length="127" mass="14808">MYRRASVRVSSIRDAKMEKRRRDRGGRRERADGDEFRRSSEASFLDDEECFTQSQNFQWVQGKAGEDRVHVIVYEEQGWVSFGIYDGFNGPDAPYFLLSNMYQCVYKQLKGLLWDDKLVSSNSNSSV</sequence>
<feature type="region of interest" description="Disordered" evidence="1">
    <location>
        <begin position="1"/>
        <end position="40"/>
    </location>
</feature>
<protein>
    <submittedName>
        <fullName evidence="2">Uncharacterized protein</fullName>
    </submittedName>
</protein>
<gene>
    <name evidence="2" type="ORF">LSALG_LOCUS30893</name>
</gene>
<evidence type="ECO:0000313" key="3">
    <source>
        <dbReference type="Proteomes" id="UP001177003"/>
    </source>
</evidence>